<accession>A0AAV9AE64</accession>
<keyword evidence="2" id="KW-0371">Homeobox</keyword>
<evidence type="ECO:0000313" key="2">
    <source>
        <dbReference type="EMBL" id="KAK1262530.1"/>
    </source>
</evidence>
<sequence length="72" mass="8165">MSPQFYMQMTPPTTLTMCPSCEKVAVSASSTDNNNNNHHQIHHHRPIPWTPTPVRARFDATMDANKKSVLMD</sequence>
<dbReference type="EMBL" id="JAUJYN010000010">
    <property type="protein sequence ID" value="KAK1262530.1"/>
    <property type="molecule type" value="Genomic_DNA"/>
</dbReference>
<gene>
    <name evidence="2" type="ORF">QJS04_geneDACA018420</name>
</gene>
<evidence type="ECO:0000256" key="1">
    <source>
        <dbReference type="SAM" id="MobiDB-lite"/>
    </source>
</evidence>
<keyword evidence="3" id="KW-1185">Reference proteome</keyword>
<evidence type="ECO:0000313" key="3">
    <source>
        <dbReference type="Proteomes" id="UP001179952"/>
    </source>
</evidence>
<name>A0AAV9AE64_ACOGR</name>
<keyword evidence="2" id="KW-0238">DNA-binding</keyword>
<reference evidence="2" key="2">
    <citation type="submission" date="2023-06" db="EMBL/GenBank/DDBJ databases">
        <authorList>
            <person name="Ma L."/>
            <person name="Liu K.-W."/>
            <person name="Li Z."/>
            <person name="Hsiao Y.-Y."/>
            <person name="Qi Y."/>
            <person name="Fu T."/>
            <person name="Tang G."/>
            <person name="Zhang D."/>
            <person name="Sun W.-H."/>
            <person name="Liu D.-K."/>
            <person name="Li Y."/>
            <person name="Chen G.-Z."/>
            <person name="Liu X.-D."/>
            <person name="Liao X.-Y."/>
            <person name="Jiang Y.-T."/>
            <person name="Yu X."/>
            <person name="Hao Y."/>
            <person name="Huang J."/>
            <person name="Zhao X.-W."/>
            <person name="Ke S."/>
            <person name="Chen Y.-Y."/>
            <person name="Wu W.-L."/>
            <person name="Hsu J.-L."/>
            <person name="Lin Y.-F."/>
            <person name="Huang M.-D."/>
            <person name="Li C.-Y."/>
            <person name="Huang L."/>
            <person name="Wang Z.-W."/>
            <person name="Zhao X."/>
            <person name="Zhong W.-Y."/>
            <person name="Peng D.-H."/>
            <person name="Ahmad S."/>
            <person name="Lan S."/>
            <person name="Zhang J.-S."/>
            <person name="Tsai W.-C."/>
            <person name="Van De Peer Y."/>
            <person name="Liu Z.-J."/>
        </authorList>
    </citation>
    <scope>NUCLEOTIDE SEQUENCE</scope>
    <source>
        <strain evidence="2">SCP</strain>
        <tissue evidence="2">Leaves</tissue>
    </source>
</reference>
<dbReference type="GO" id="GO:0003677">
    <property type="term" value="F:DNA binding"/>
    <property type="evidence" value="ECO:0007669"/>
    <property type="project" value="UniProtKB-KW"/>
</dbReference>
<organism evidence="2 3">
    <name type="scientific">Acorus gramineus</name>
    <name type="common">Dwarf sweet flag</name>
    <dbReference type="NCBI Taxonomy" id="55184"/>
    <lineage>
        <taxon>Eukaryota</taxon>
        <taxon>Viridiplantae</taxon>
        <taxon>Streptophyta</taxon>
        <taxon>Embryophyta</taxon>
        <taxon>Tracheophyta</taxon>
        <taxon>Spermatophyta</taxon>
        <taxon>Magnoliopsida</taxon>
        <taxon>Liliopsida</taxon>
        <taxon>Acoraceae</taxon>
        <taxon>Acorus</taxon>
    </lineage>
</organism>
<comment type="caution">
    <text evidence="2">The sequence shown here is derived from an EMBL/GenBank/DDBJ whole genome shotgun (WGS) entry which is preliminary data.</text>
</comment>
<protein>
    <submittedName>
        <fullName evidence="2">Homeobox-leucine zipper protein HAT3</fullName>
    </submittedName>
</protein>
<dbReference type="AlphaFoldDB" id="A0AAV9AE64"/>
<proteinExistence type="predicted"/>
<reference evidence="2" key="1">
    <citation type="journal article" date="2023" name="Nat. Commun.">
        <title>Diploid and tetraploid genomes of Acorus and the evolution of monocots.</title>
        <authorList>
            <person name="Ma L."/>
            <person name="Liu K.W."/>
            <person name="Li Z."/>
            <person name="Hsiao Y.Y."/>
            <person name="Qi Y."/>
            <person name="Fu T."/>
            <person name="Tang G.D."/>
            <person name="Zhang D."/>
            <person name="Sun W.H."/>
            <person name="Liu D.K."/>
            <person name="Li Y."/>
            <person name="Chen G.Z."/>
            <person name="Liu X.D."/>
            <person name="Liao X.Y."/>
            <person name="Jiang Y.T."/>
            <person name="Yu X."/>
            <person name="Hao Y."/>
            <person name="Huang J."/>
            <person name="Zhao X.W."/>
            <person name="Ke S."/>
            <person name="Chen Y.Y."/>
            <person name="Wu W.L."/>
            <person name="Hsu J.L."/>
            <person name="Lin Y.F."/>
            <person name="Huang M.D."/>
            <person name="Li C.Y."/>
            <person name="Huang L."/>
            <person name="Wang Z.W."/>
            <person name="Zhao X."/>
            <person name="Zhong W.Y."/>
            <person name="Peng D.H."/>
            <person name="Ahmad S."/>
            <person name="Lan S."/>
            <person name="Zhang J.S."/>
            <person name="Tsai W.C."/>
            <person name="Van de Peer Y."/>
            <person name="Liu Z.J."/>
        </authorList>
    </citation>
    <scope>NUCLEOTIDE SEQUENCE</scope>
    <source>
        <strain evidence="2">SCP</strain>
    </source>
</reference>
<dbReference type="Proteomes" id="UP001179952">
    <property type="component" value="Unassembled WGS sequence"/>
</dbReference>
<feature type="region of interest" description="Disordered" evidence="1">
    <location>
        <begin position="28"/>
        <end position="53"/>
    </location>
</feature>